<evidence type="ECO:0000313" key="2">
    <source>
        <dbReference type="EMBL" id="ODP29951.1"/>
    </source>
</evidence>
<dbReference type="CDD" id="cd12797">
    <property type="entry name" value="M23_peptidase"/>
    <property type="match status" value="1"/>
</dbReference>
<evidence type="ECO:0000259" key="1">
    <source>
        <dbReference type="Pfam" id="PF01551"/>
    </source>
</evidence>
<dbReference type="SUPFAM" id="SSF51261">
    <property type="entry name" value="Duplicated hybrid motif"/>
    <property type="match status" value="1"/>
</dbReference>
<dbReference type="PANTHER" id="PTHR21666:SF270">
    <property type="entry name" value="MUREIN HYDROLASE ACTIVATOR ENVC"/>
    <property type="match status" value="1"/>
</dbReference>
<proteinExistence type="predicted"/>
<evidence type="ECO:0000313" key="3">
    <source>
        <dbReference type="Proteomes" id="UP000094578"/>
    </source>
</evidence>
<dbReference type="Gene3D" id="2.70.70.10">
    <property type="entry name" value="Glucose Permease (Domain IIA)"/>
    <property type="match status" value="1"/>
</dbReference>
<dbReference type="EC" id="3.4.24.75" evidence="2"/>
<dbReference type="PATRIC" id="fig|1886670.3.peg.746"/>
<dbReference type="GO" id="GO:0004222">
    <property type="term" value="F:metalloendopeptidase activity"/>
    <property type="evidence" value="ECO:0007669"/>
    <property type="project" value="TreeGrafter"/>
</dbReference>
<dbReference type="InterPro" id="IPR016047">
    <property type="entry name" value="M23ase_b-sheet_dom"/>
</dbReference>
<reference evidence="2 3" key="1">
    <citation type="submission" date="2016-08" db="EMBL/GenBank/DDBJ databases">
        <title>Genome sequencing of Paenibacillus sp. TI45-13ar, isolated from Korean traditional nuruk.</title>
        <authorList>
            <person name="Kim S.-J."/>
        </authorList>
    </citation>
    <scope>NUCLEOTIDE SEQUENCE [LARGE SCALE GENOMIC DNA]</scope>
    <source>
        <strain evidence="2 3">TI45-13ar</strain>
    </source>
</reference>
<comment type="caution">
    <text evidence="2">The sequence shown here is derived from an EMBL/GenBank/DDBJ whole genome shotgun (WGS) entry which is preliminary data.</text>
</comment>
<dbReference type="PROSITE" id="PS51257">
    <property type="entry name" value="PROKAR_LIPOPROTEIN"/>
    <property type="match status" value="1"/>
</dbReference>
<keyword evidence="3" id="KW-1185">Reference proteome</keyword>
<dbReference type="PANTHER" id="PTHR21666">
    <property type="entry name" value="PEPTIDASE-RELATED"/>
    <property type="match status" value="1"/>
</dbReference>
<keyword evidence="2" id="KW-0378">Hydrolase</keyword>
<dbReference type="InterPro" id="IPR050570">
    <property type="entry name" value="Cell_wall_metabolism_enzyme"/>
</dbReference>
<dbReference type="Pfam" id="PF01551">
    <property type="entry name" value="Peptidase_M23"/>
    <property type="match status" value="1"/>
</dbReference>
<dbReference type="InterPro" id="IPR011055">
    <property type="entry name" value="Dup_hybrid_motif"/>
</dbReference>
<accession>A0A1E3L8N7</accession>
<dbReference type="EMBL" id="MDER01000027">
    <property type="protein sequence ID" value="ODP29951.1"/>
    <property type="molecule type" value="Genomic_DNA"/>
</dbReference>
<dbReference type="AlphaFoldDB" id="A0A1E3L8N7"/>
<dbReference type="STRING" id="1886670.PTI45_00726"/>
<gene>
    <name evidence="2" type="primary">lytM</name>
    <name evidence="2" type="ORF">PTI45_00726</name>
</gene>
<name>A0A1E3L8N7_9BACL</name>
<dbReference type="Proteomes" id="UP000094578">
    <property type="component" value="Unassembled WGS sequence"/>
</dbReference>
<protein>
    <submittedName>
        <fullName evidence="2">Lysostaphin</fullName>
        <ecNumber evidence="2">3.4.24.75</ecNumber>
    </submittedName>
</protein>
<dbReference type="RefSeq" id="WP_083243323.1">
    <property type="nucleotide sequence ID" value="NZ_MDER01000027.1"/>
</dbReference>
<sequence length="359" mass="40343">MGTLSKWLRITVYGSLMSLILTSCNPDHLASSSVATPSFTIQSGERLMHKTKTSQSVRVTPSDTSEYPIHPDHLTNELMKGNYEQIYSQTSQAFKQEVSWDTFLKVISSFSDGVQGYQSISELKHDHTIRKVWIDEQQRRGIVAVFADQLPDYPDHTILGLRVNDLEKYPATDHIQTQTIFSPPVQQNWQVVWGGSNTLVNYHYEYPNQRYAYDLIVTQDGSSYRGNPKKNKSYFAFGRPVTAPADGKIVKVVNNIADNKPVGSTNEQQPAGNYVIIQHADREYSMLAHFRQHSIDVQVGDTVKRGQVLGQCGNSGNSSEPHIHFQVMDQANWAASTSLPVQFANHFSPIQGETMHPSL</sequence>
<feature type="domain" description="M23ase beta-sheet core" evidence="1">
    <location>
        <begin position="238"/>
        <end position="331"/>
    </location>
</feature>
<organism evidence="2 3">
    <name type="scientific">Paenibacillus nuruki</name>
    <dbReference type="NCBI Taxonomy" id="1886670"/>
    <lineage>
        <taxon>Bacteria</taxon>
        <taxon>Bacillati</taxon>
        <taxon>Bacillota</taxon>
        <taxon>Bacilli</taxon>
        <taxon>Bacillales</taxon>
        <taxon>Paenibacillaceae</taxon>
        <taxon>Paenibacillus</taxon>
    </lineage>
</organism>